<evidence type="ECO:0000313" key="3">
    <source>
        <dbReference type="Proteomes" id="UP000694864"/>
    </source>
</evidence>
<dbReference type="SUPFAM" id="SSF54160">
    <property type="entry name" value="Chromo domain-like"/>
    <property type="match status" value="1"/>
</dbReference>
<evidence type="ECO:0000313" key="4">
    <source>
        <dbReference type="RefSeq" id="XP_010412474.1"/>
    </source>
</evidence>
<dbReference type="Gene3D" id="1.10.340.70">
    <property type="match status" value="1"/>
</dbReference>
<dbReference type="InterPro" id="IPR050951">
    <property type="entry name" value="Retrovirus_Pol_polyprotein"/>
</dbReference>
<dbReference type="SUPFAM" id="SSF53098">
    <property type="entry name" value="Ribonuclease H-like"/>
    <property type="match status" value="1"/>
</dbReference>
<dbReference type="PROSITE" id="PS50994">
    <property type="entry name" value="INTEGRASE"/>
    <property type="match status" value="1"/>
</dbReference>
<organism evidence="3 4">
    <name type="scientific">Camelina sativa</name>
    <name type="common">False flax</name>
    <name type="synonym">Myagrum sativum</name>
    <dbReference type="NCBI Taxonomy" id="90675"/>
    <lineage>
        <taxon>Eukaryota</taxon>
        <taxon>Viridiplantae</taxon>
        <taxon>Streptophyta</taxon>
        <taxon>Embryophyta</taxon>
        <taxon>Tracheophyta</taxon>
        <taxon>Spermatophyta</taxon>
        <taxon>Magnoliopsida</taxon>
        <taxon>eudicotyledons</taxon>
        <taxon>Gunneridae</taxon>
        <taxon>Pentapetalae</taxon>
        <taxon>rosids</taxon>
        <taxon>malvids</taxon>
        <taxon>Brassicales</taxon>
        <taxon>Brassicaceae</taxon>
        <taxon>Camelineae</taxon>
        <taxon>Camelina</taxon>
    </lineage>
</organism>
<keyword evidence="3" id="KW-1185">Reference proteome</keyword>
<feature type="domain" description="Chromo" evidence="1">
    <location>
        <begin position="244"/>
        <end position="289"/>
    </location>
</feature>
<dbReference type="PROSITE" id="PS50013">
    <property type="entry name" value="CHROMO_2"/>
    <property type="match status" value="1"/>
</dbReference>
<evidence type="ECO:0000259" key="2">
    <source>
        <dbReference type="PROSITE" id="PS50994"/>
    </source>
</evidence>
<dbReference type="Pfam" id="PF17921">
    <property type="entry name" value="Integrase_H2C2"/>
    <property type="match status" value="1"/>
</dbReference>
<dbReference type="GeneID" id="104698778"/>
<evidence type="ECO:0000259" key="1">
    <source>
        <dbReference type="PROSITE" id="PS50013"/>
    </source>
</evidence>
<name>A0ABM0SKI3_CAMSA</name>
<reference evidence="4" key="2">
    <citation type="submission" date="2025-08" db="UniProtKB">
        <authorList>
            <consortium name="RefSeq"/>
        </authorList>
    </citation>
    <scope>IDENTIFICATION</scope>
    <source>
        <tissue evidence="4">Leaf</tissue>
    </source>
</reference>
<dbReference type="PANTHER" id="PTHR37984">
    <property type="entry name" value="PROTEIN CBG26694"/>
    <property type="match status" value="1"/>
</dbReference>
<dbReference type="RefSeq" id="XP_010412474.1">
    <property type="nucleotide sequence ID" value="XM_010414172.1"/>
</dbReference>
<dbReference type="InterPro" id="IPR041588">
    <property type="entry name" value="Integrase_H2C2"/>
</dbReference>
<dbReference type="Proteomes" id="UP000694864">
    <property type="component" value="Chromosome 6"/>
</dbReference>
<dbReference type="PANTHER" id="PTHR37984:SF5">
    <property type="entry name" value="PROTEIN NYNRIN-LIKE"/>
    <property type="match status" value="1"/>
</dbReference>
<dbReference type="InterPro" id="IPR036397">
    <property type="entry name" value="RNaseH_sf"/>
</dbReference>
<gene>
    <name evidence="4" type="primary">LOC104698778</name>
</gene>
<feature type="domain" description="Integrase catalytic" evidence="2">
    <location>
        <begin position="51"/>
        <end position="239"/>
    </location>
</feature>
<protein>
    <submittedName>
        <fullName evidence="4">Uncharacterized protein K02A2.6-like</fullName>
    </submittedName>
</protein>
<dbReference type="Gene3D" id="3.30.420.10">
    <property type="entry name" value="Ribonuclease H-like superfamily/Ribonuclease H"/>
    <property type="match status" value="1"/>
</dbReference>
<sequence length="314" mass="35535">MGGHGGVLKTQKRIGDILYWSGIMQDIRQYVAACQVCQRYKYSTLAPGGHLQPLPIPEKIWEDLSMDFVEGLPKSGGNNAILVVVDRLSKYTHFLRLKQPFTAADVANLFVQEIIKIHGFPQSIVSDRDKVFTSQFWKVLFKLAGPREPPPVIKYENGSTANADLEKQMLERDAARVVIKAQLHKAQQQMKKRADGHRKEVEFEIGEQVYLKMRPYQRRSLARGEIPAATPILAQLTDKGFLHAEPEAVVGTRKNPVTGKSEVLIRWKGLLDYESSWEWVSTIKGQFPKFNLENKVALEGEGNDTYEVKTVHHG</sequence>
<reference evidence="3" key="1">
    <citation type="journal article" date="2014" name="Nat. Commun.">
        <title>The emerging biofuel crop Camelina sativa retains a highly undifferentiated hexaploid genome structure.</title>
        <authorList>
            <person name="Kagale S."/>
            <person name="Koh C."/>
            <person name="Nixon J."/>
            <person name="Bollina V."/>
            <person name="Clarke W.E."/>
            <person name="Tuteja R."/>
            <person name="Spillane C."/>
            <person name="Robinson S.J."/>
            <person name="Links M.G."/>
            <person name="Clarke C."/>
            <person name="Higgins E.E."/>
            <person name="Huebert T."/>
            <person name="Sharpe A.G."/>
            <person name="Parkin I.A."/>
        </authorList>
    </citation>
    <scope>NUCLEOTIDE SEQUENCE [LARGE SCALE GENOMIC DNA]</scope>
    <source>
        <strain evidence="3">cv. DH55</strain>
    </source>
</reference>
<dbReference type="InterPro" id="IPR012337">
    <property type="entry name" value="RNaseH-like_sf"/>
</dbReference>
<proteinExistence type="predicted"/>
<dbReference type="InterPro" id="IPR001584">
    <property type="entry name" value="Integrase_cat-core"/>
</dbReference>
<accession>A0ABM0SKI3</accession>
<dbReference type="InterPro" id="IPR016197">
    <property type="entry name" value="Chromo-like_dom_sf"/>
</dbReference>
<dbReference type="InterPro" id="IPR000953">
    <property type="entry name" value="Chromo/chromo_shadow_dom"/>
</dbReference>